<dbReference type="Pfam" id="PF13558">
    <property type="entry name" value="SbcC_Walker_B"/>
    <property type="match status" value="1"/>
</dbReference>
<dbReference type="Proteomes" id="UP000235392">
    <property type="component" value="Unassembled WGS sequence"/>
</dbReference>
<dbReference type="EMBL" id="PGCI01001066">
    <property type="protein sequence ID" value="PLW08410.1"/>
    <property type="molecule type" value="Genomic_DNA"/>
</dbReference>
<dbReference type="FunFam" id="3.40.50.300:FF:001195">
    <property type="entry name" value="DNA repair protein rad50"/>
    <property type="match status" value="1"/>
</dbReference>
<keyword evidence="12" id="KW-0234">DNA repair</keyword>
<keyword evidence="6" id="KW-0158">Chromosome</keyword>
<evidence type="ECO:0000256" key="9">
    <source>
        <dbReference type="ARBA" id="ARBA00022801"/>
    </source>
</evidence>
<evidence type="ECO:0000256" key="14">
    <source>
        <dbReference type="ARBA" id="ARBA00049360"/>
    </source>
</evidence>
<keyword evidence="13" id="KW-0539">Nucleus</keyword>
<evidence type="ECO:0000256" key="3">
    <source>
        <dbReference type="ARBA" id="ARBA00004286"/>
    </source>
</evidence>
<evidence type="ECO:0000313" key="17">
    <source>
        <dbReference type="EMBL" id="PLW08410.1"/>
    </source>
</evidence>
<dbReference type="PANTHER" id="PTHR18867">
    <property type="entry name" value="RAD50"/>
    <property type="match status" value="1"/>
</dbReference>
<evidence type="ECO:0000256" key="10">
    <source>
        <dbReference type="ARBA" id="ARBA00022833"/>
    </source>
</evidence>
<feature type="domain" description="Rad50/SbcC-type AAA" evidence="16">
    <location>
        <begin position="25"/>
        <end position="251"/>
    </location>
</feature>
<dbReference type="PANTHER" id="PTHR18867:SF12">
    <property type="entry name" value="DNA REPAIR PROTEIN RAD50"/>
    <property type="match status" value="1"/>
</dbReference>
<dbReference type="GO" id="GO:0030870">
    <property type="term" value="C:Mre11 complex"/>
    <property type="evidence" value="ECO:0007669"/>
    <property type="project" value="InterPro"/>
</dbReference>
<evidence type="ECO:0000313" key="18">
    <source>
        <dbReference type="Proteomes" id="UP000235392"/>
    </source>
</evidence>
<evidence type="ECO:0000256" key="15">
    <source>
        <dbReference type="SAM" id="Coils"/>
    </source>
</evidence>
<dbReference type="InterPro" id="IPR038729">
    <property type="entry name" value="Rad50/SbcC_AAA"/>
</dbReference>
<sequence length="1449" mass="163791">MNGHELYPTTHQRIKLVALRSQIDKLAIRGIRSFDNQSMAVIQFYSPLTVIVGHNGSGKTTIIESLKYITTGDLPPNTKGGAFVHDPSIAGESVVMAEVLLRFKNLAGTKLIASRRLQVSKKKNTALTMKTLEGTLSYNDDSSAPNSKRRTISTKCAEMDSEVPRHLGISKAILENVIFCHQEDSNWPLAEPASLKKKFDEIFEATKYTKALDNIKSIKKEAAVELKVDKEKFIALTTDKKRAEKLQTTIDRLTASISAKEDKYKELETEIRTLSESNKKFYQQASRFHKIVSEHSTLSDQKANKHKIAQELKEDMEEITGATLSQLREQREQSKSSLSNHAQRLAHAKSELAAVETDLGKLRRKHQAKLTELGQLKAQAQRKLTALEERKQLILVASSTHNISEFKDKSIEDGRVAEFSRLLRDRQKLVANKLQSTKFAAKKAEEEKQTEIFEVKGQKASTQQQKQAIIDRMSETRTKVRGLVHQIEGIKVSEADITHQSDDLAAKQDSLLKLKEQNNNSNHDQKIKAKHKDIGKLEKTRDDLHAELVGLNRESDARAKLSLKRADVTKRRQGVEALVKADGVKFEELVKTKFVPKTAEKDIAGAMRLAERDLTAARQHSTNATKDMQTVHTKLQMNKSNLASMKAELQSIEKKINRATGGSKVSIEIAETESGIESTHKDLHFMDFAAGFYEKLLARGKETKKCAACMRIFDSDGEMIAFESYCLNTIKNLPEERARHEKDLKEWNTQLDRLKKLLPLEISATKLQDLDIPRLQSEISTLESTLDASNQKFEEAQAEVEKLKDRIGELELCKRSAVDASRMSEEIDELNNEIKTLERDLEGSGTTKTADQVQEQLDDLQLCLGESKRELESLITDRDRKRTAFHNLETEIHQLELSLNSKRQQKKEKEALEVQKEALKNEMVELEAKMKTVEEKLQTFAEPLRAKEAELEDIRAQNAAAEAEQANELQSYDKSLSQFETINREIERFDQMNISANCERCQREIEALDDKIKSTSQQISQLQDNLIELDKEEDKAKAFERNITDNIRYRTYISEIQELEEKISQIDVEKAKEACRKFDAEYDTAEKCLAKLKSEQAKLGGEIGMDKNNLKEKTSERESDYKDIIKRHRSQLVKVKTVEIANQDLDKYAKALDQAIMKYHSHKMAEINDTIQTLWQKTYQGTDIDNISIKSENESAKSNRSYNYRVVMMKDQVEMDMRGRCSAGQKVLASIIIRLALAESFGTNCGILALDEPTTNLDKDNINALADSLAEIIKERKDQANFQLVVITHDEDFLGRLGQSDVLDKYCVTASLSQTTWLERPIIGVLRGWWHAAIGHRPIMMGLVLSLAQHILPFQKVGETVDPWRAENASQKLAKFRGSLRGAPGPMKRGDESSSELVACILAGKSNFKEALQAPRGTGEKIMSSPVPPGRLTKAQQLINRVEVSGTHC</sequence>
<gene>
    <name evidence="17" type="ORF">PCASD_20352</name>
</gene>
<evidence type="ECO:0000256" key="12">
    <source>
        <dbReference type="ARBA" id="ARBA00023204"/>
    </source>
</evidence>
<evidence type="ECO:0000256" key="13">
    <source>
        <dbReference type="ARBA" id="ARBA00023242"/>
    </source>
</evidence>
<dbReference type="FunFam" id="3.40.50.300:FF:000947">
    <property type="entry name" value="DNA repair protein RAD50"/>
    <property type="match status" value="1"/>
</dbReference>
<feature type="coiled-coil region" evidence="15">
    <location>
        <begin position="635"/>
        <end position="662"/>
    </location>
</feature>
<dbReference type="InterPro" id="IPR027417">
    <property type="entry name" value="P-loop_NTPase"/>
</dbReference>
<evidence type="ECO:0000259" key="16">
    <source>
        <dbReference type="Pfam" id="PF13476"/>
    </source>
</evidence>
<keyword evidence="10" id="KW-0862">Zinc</keyword>
<dbReference type="Pfam" id="PF13476">
    <property type="entry name" value="AAA_23"/>
    <property type="match status" value="1"/>
</dbReference>
<feature type="coiled-coil region" evidence="15">
    <location>
        <begin position="243"/>
        <end position="284"/>
    </location>
</feature>
<dbReference type="GO" id="GO:0043047">
    <property type="term" value="F:single-stranded telomeric DNA binding"/>
    <property type="evidence" value="ECO:0007669"/>
    <property type="project" value="TreeGrafter"/>
</dbReference>
<dbReference type="SUPFAM" id="SSF52540">
    <property type="entry name" value="P-loop containing nucleoside triphosphate hydrolases"/>
    <property type="match status" value="1"/>
</dbReference>
<proteinExistence type="inferred from homology"/>
<dbReference type="GO" id="GO:0016887">
    <property type="term" value="F:ATP hydrolysis activity"/>
    <property type="evidence" value="ECO:0007669"/>
    <property type="project" value="InterPro"/>
</dbReference>
<dbReference type="GO" id="GO:0046872">
    <property type="term" value="F:metal ion binding"/>
    <property type="evidence" value="ECO:0007669"/>
    <property type="project" value="UniProtKB-KW"/>
</dbReference>
<organism evidence="17 18">
    <name type="scientific">Puccinia coronata f. sp. avenae</name>
    <dbReference type="NCBI Taxonomy" id="200324"/>
    <lineage>
        <taxon>Eukaryota</taxon>
        <taxon>Fungi</taxon>
        <taxon>Dikarya</taxon>
        <taxon>Basidiomycota</taxon>
        <taxon>Pucciniomycotina</taxon>
        <taxon>Pucciniomycetes</taxon>
        <taxon>Pucciniales</taxon>
        <taxon>Pucciniaceae</taxon>
        <taxon>Puccinia</taxon>
    </lineage>
</organism>
<dbReference type="GO" id="GO:0051880">
    <property type="term" value="F:G-quadruplex DNA binding"/>
    <property type="evidence" value="ECO:0007669"/>
    <property type="project" value="TreeGrafter"/>
</dbReference>
<keyword evidence="7" id="KW-0479">Metal-binding</keyword>
<dbReference type="GO" id="GO:0000722">
    <property type="term" value="P:telomere maintenance via recombination"/>
    <property type="evidence" value="ECO:0007669"/>
    <property type="project" value="TreeGrafter"/>
</dbReference>
<name>A0A2N5S596_9BASI</name>
<protein>
    <recommendedName>
        <fullName evidence="5">DNA repair protein RAD50</fullName>
    </recommendedName>
</protein>
<evidence type="ECO:0000256" key="4">
    <source>
        <dbReference type="ARBA" id="ARBA00009439"/>
    </source>
</evidence>
<feature type="coiled-coil region" evidence="15">
    <location>
        <begin position="730"/>
        <end position="971"/>
    </location>
</feature>
<dbReference type="Gene3D" id="1.10.287.1490">
    <property type="match status" value="1"/>
</dbReference>
<evidence type="ECO:0000256" key="11">
    <source>
        <dbReference type="ARBA" id="ARBA00023054"/>
    </source>
</evidence>
<feature type="coiled-coil region" evidence="15">
    <location>
        <begin position="324"/>
        <end position="390"/>
    </location>
</feature>
<comment type="cofactor">
    <cofactor evidence="1">
        <name>Zn(2+)</name>
        <dbReference type="ChEBI" id="CHEBI:29105"/>
    </cofactor>
</comment>
<keyword evidence="9" id="KW-0378">Hydrolase</keyword>
<evidence type="ECO:0000256" key="7">
    <source>
        <dbReference type="ARBA" id="ARBA00022723"/>
    </source>
</evidence>
<comment type="catalytic activity">
    <reaction evidence="14">
        <text>ATP + H2O = ADP + phosphate + H(+)</text>
        <dbReference type="Rhea" id="RHEA:13065"/>
        <dbReference type="ChEBI" id="CHEBI:15377"/>
        <dbReference type="ChEBI" id="CHEBI:15378"/>
        <dbReference type="ChEBI" id="CHEBI:30616"/>
        <dbReference type="ChEBI" id="CHEBI:43474"/>
        <dbReference type="ChEBI" id="CHEBI:456216"/>
    </reaction>
</comment>
<evidence type="ECO:0000256" key="8">
    <source>
        <dbReference type="ARBA" id="ARBA00022763"/>
    </source>
</evidence>
<dbReference type="GO" id="GO:0070192">
    <property type="term" value="P:chromosome organization involved in meiotic cell cycle"/>
    <property type="evidence" value="ECO:0007669"/>
    <property type="project" value="TreeGrafter"/>
</dbReference>
<feature type="coiled-coil region" evidence="15">
    <location>
        <begin position="998"/>
        <end position="1076"/>
    </location>
</feature>
<comment type="similarity">
    <text evidence="4">Belongs to the SMC family. RAD50 subfamily.</text>
</comment>
<dbReference type="InterPro" id="IPR004584">
    <property type="entry name" value="Rad50_eukaryotes"/>
</dbReference>
<keyword evidence="8" id="KW-0227">DNA damage</keyword>
<evidence type="ECO:0000256" key="2">
    <source>
        <dbReference type="ARBA" id="ARBA00004123"/>
    </source>
</evidence>
<dbReference type="GO" id="GO:0006302">
    <property type="term" value="P:double-strand break repair"/>
    <property type="evidence" value="ECO:0007669"/>
    <property type="project" value="InterPro"/>
</dbReference>
<evidence type="ECO:0000256" key="6">
    <source>
        <dbReference type="ARBA" id="ARBA00022454"/>
    </source>
</evidence>
<evidence type="ECO:0000256" key="5">
    <source>
        <dbReference type="ARBA" id="ARBA00017893"/>
    </source>
</evidence>
<reference evidence="17 18" key="1">
    <citation type="submission" date="2017-11" db="EMBL/GenBank/DDBJ databases">
        <title>De novo assembly and phasing of dikaryotic genomes from two isolates of Puccinia coronata f. sp. avenae, the causal agent of oat crown rust.</title>
        <authorList>
            <person name="Miller M.E."/>
            <person name="Zhang Y."/>
            <person name="Omidvar V."/>
            <person name="Sperschneider J."/>
            <person name="Schwessinger B."/>
            <person name="Raley C."/>
            <person name="Palmer J.M."/>
            <person name="Garnica D."/>
            <person name="Upadhyaya N."/>
            <person name="Rathjen J."/>
            <person name="Taylor J.M."/>
            <person name="Park R.F."/>
            <person name="Dodds P.N."/>
            <person name="Hirsch C.D."/>
            <person name="Kianian S.F."/>
            <person name="Figueroa M."/>
        </authorList>
    </citation>
    <scope>NUCLEOTIDE SEQUENCE [LARGE SCALE GENOMIC DNA]</scope>
    <source>
        <strain evidence="17">12SD80</strain>
    </source>
</reference>
<dbReference type="NCBIfam" id="TIGR00606">
    <property type="entry name" value="rad50"/>
    <property type="match status" value="1"/>
</dbReference>
<evidence type="ECO:0000256" key="1">
    <source>
        <dbReference type="ARBA" id="ARBA00001947"/>
    </source>
</evidence>
<comment type="subcellular location">
    <subcellularLocation>
        <location evidence="3">Chromosome</location>
    </subcellularLocation>
    <subcellularLocation>
        <location evidence="2">Nucleus</location>
    </subcellularLocation>
</comment>
<comment type="caution">
    <text evidence="17">The sequence shown here is derived from an EMBL/GenBank/DDBJ whole genome shotgun (WGS) entry which is preliminary data.</text>
</comment>
<dbReference type="Gene3D" id="3.40.50.300">
    <property type="entry name" value="P-loop containing nucleotide triphosphate hydrolases"/>
    <property type="match status" value="2"/>
</dbReference>
<dbReference type="GO" id="GO:0003691">
    <property type="term" value="F:double-stranded telomeric DNA binding"/>
    <property type="evidence" value="ECO:0007669"/>
    <property type="project" value="TreeGrafter"/>
</dbReference>
<dbReference type="GO" id="GO:0000794">
    <property type="term" value="C:condensed nuclear chromosome"/>
    <property type="evidence" value="ECO:0007669"/>
    <property type="project" value="TreeGrafter"/>
</dbReference>
<accession>A0A2N5S596</accession>
<keyword evidence="11 15" id="KW-0175">Coiled coil</keyword>
<dbReference type="GO" id="GO:0007004">
    <property type="term" value="P:telomere maintenance via telomerase"/>
    <property type="evidence" value="ECO:0007669"/>
    <property type="project" value="TreeGrafter"/>
</dbReference>